<evidence type="ECO:0000259" key="1">
    <source>
        <dbReference type="Pfam" id="PF08241"/>
    </source>
</evidence>
<keyword evidence="2" id="KW-0830">Ubiquinone</keyword>
<reference evidence="2" key="1">
    <citation type="submission" date="2021-01" db="EMBL/GenBank/DDBJ databases">
        <title>Whole genome shotgun sequence of Actinoplanes nipponensis NBRC 14063.</title>
        <authorList>
            <person name="Komaki H."/>
            <person name="Tamura T."/>
        </authorList>
    </citation>
    <scope>NUCLEOTIDE SEQUENCE</scope>
    <source>
        <strain evidence="2">NBRC 14063</strain>
    </source>
</reference>
<sequence length="269" mass="28844">MVRMSDRDFAGSIPEIYDRCLGPLLFRPYAEDLAGRLAVRPADRLLELAAGTGIATAEVARAVSPGARIVATDLQQAMLDMAARRVRAGQVRFRTADAQELPFGDGSFDALFCQFGVMFLPDKDRAYRGMRRVLAGGGTLIFSVWDRIETSPIVAAVADALARRFPDDPPRFMSRVPHGYHDPAAIREDLGAAGFTEITVESVTLPSTAPSAREVAVGFCQGTPLRHEIVARDATGLPAVTEAVTQAVADRFGEAPVAATMTALVVTAR</sequence>
<gene>
    <name evidence="2" type="primary">ubiE4</name>
    <name evidence="2" type="ORF">Ani05nite_51870</name>
</gene>
<keyword evidence="2" id="KW-0489">Methyltransferase</keyword>
<comment type="caution">
    <text evidence="2">The sequence shown here is derived from an EMBL/GenBank/DDBJ whole genome shotgun (WGS) entry which is preliminary data.</text>
</comment>
<dbReference type="InterPro" id="IPR013216">
    <property type="entry name" value="Methyltransf_11"/>
</dbReference>
<dbReference type="Pfam" id="PF08241">
    <property type="entry name" value="Methyltransf_11"/>
    <property type="match status" value="1"/>
</dbReference>
<name>A0A919JL42_9ACTN</name>
<keyword evidence="3" id="KW-1185">Reference proteome</keyword>
<dbReference type="EMBL" id="BOMQ01000061">
    <property type="protein sequence ID" value="GIE51653.1"/>
    <property type="molecule type" value="Genomic_DNA"/>
</dbReference>
<protein>
    <submittedName>
        <fullName evidence="2">Ubiquinone/menaquinone biosynthesis methyltransferase</fullName>
    </submittedName>
</protein>
<dbReference type="Proteomes" id="UP000647172">
    <property type="component" value="Unassembled WGS sequence"/>
</dbReference>
<accession>A0A919JL42</accession>
<dbReference type="CDD" id="cd02440">
    <property type="entry name" value="AdoMet_MTases"/>
    <property type="match status" value="1"/>
</dbReference>
<dbReference type="GO" id="GO:0008757">
    <property type="term" value="F:S-adenosylmethionine-dependent methyltransferase activity"/>
    <property type="evidence" value="ECO:0007669"/>
    <property type="project" value="InterPro"/>
</dbReference>
<dbReference type="InterPro" id="IPR029063">
    <property type="entry name" value="SAM-dependent_MTases_sf"/>
</dbReference>
<evidence type="ECO:0000313" key="3">
    <source>
        <dbReference type="Proteomes" id="UP000647172"/>
    </source>
</evidence>
<organism evidence="2 3">
    <name type="scientific">Actinoplanes nipponensis</name>
    <dbReference type="NCBI Taxonomy" id="135950"/>
    <lineage>
        <taxon>Bacteria</taxon>
        <taxon>Bacillati</taxon>
        <taxon>Actinomycetota</taxon>
        <taxon>Actinomycetes</taxon>
        <taxon>Micromonosporales</taxon>
        <taxon>Micromonosporaceae</taxon>
        <taxon>Actinoplanes</taxon>
    </lineage>
</organism>
<evidence type="ECO:0000313" key="2">
    <source>
        <dbReference type="EMBL" id="GIE51653.1"/>
    </source>
</evidence>
<dbReference type="PANTHER" id="PTHR43591">
    <property type="entry name" value="METHYLTRANSFERASE"/>
    <property type="match status" value="1"/>
</dbReference>
<dbReference type="AlphaFoldDB" id="A0A919JL42"/>
<dbReference type="GO" id="GO:0032259">
    <property type="term" value="P:methylation"/>
    <property type="evidence" value="ECO:0007669"/>
    <property type="project" value="UniProtKB-KW"/>
</dbReference>
<feature type="domain" description="Methyltransferase type 11" evidence="1">
    <location>
        <begin position="46"/>
        <end position="142"/>
    </location>
</feature>
<dbReference type="SUPFAM" id="SSF53335">
    <property type="entry name" value="S-adenosyl-L-methionine-dependent methyltransferases"/>
    <property type="match status" value="1"/>
</dbReference>
<proteinExistence type="predicted"/>
<keyword evidence="2" id="KW-0808">Transferase</keyword>
<dbReference type="Gene3D" id="3.40.50.150">
    <property type="entry name" value="Vaccinia Virus protein VP39"/>
    <property type="match status" value="1"/>
</dbReference>